<accession>A0AAV3V2E9</accession>
<dbReference type="EMBL" id="BAEM01000040">
    <property type="protein sequence ID" value="GAC11121.1"/>
    <property type="molecule type" value="Genomic_DNA"/>
</dbReference>
<comment type="caution">
    <text evidence="1">The sequence shown here is derived from an EMBL/GenBank/DDBJ whole genome shotgun (WGS) entry which is preliminary data.</text>
</comment>
<reference evidence="1 2" key="1">
    <citation type="journal article" date="2017" name="Antonie Van Leeuwenhoek">
        <title>Rhizobium rhizosphaerae sp. nov., a novel species isolated from rice rhizosphere.</title>
        <authorList>
            <person name="Zhao J.J."/>
            <person name="Zhang J."/>
            <person name="Zhang R.J."/>
            <person name="Zhang C.W."/>
            <person name="Yin H.Q."/>
            <person name="Zhang X.X."/>
        </authorList>
    </citation>
    <scope>NUCLEOTIDE SEQUENCE [LARGE SCALE GENOMIC DNA]</scope>
    <source>
        <strain evidence="1 2">S18K6</strain>
    </source>
</reference>
<protein>
    <submittedName>
        <fullName evidence="1">Uncharacterized protein</fullName>
    </submittedName>
</protein>
<gene>
    <name evidence="1" type="ORF">GCHA_3182</name>
</gene>
<evidence type="ECO:0000313" key="1">
    <source>
        <dbReference type="EMBL" id="GAC11121.1"/>
    </source>
</evidence>
<name>A0AAV3V2E9_9ALTE</name>
<organism evidence="1 2">
    <name type="scientific">Paraglaciecola chathamensis S18K6</name>
    <dbReference type="NCBI Taxonomy" id="1127672"/>
    <lineage>
        <taxon>Bacteria</taxon>
        <taxon>Pseudomonadati</taxon>
        <taxon>Pseudomonadota</taxon>
        <taxon>Gammaproteobacteria</taxon>
        <taxon>Alteromonadales</taxon>
        <taxon>Alteromonadaceae</taxon>
        <taxon>Paraglaciecola</taxon>
    </lineage>
</organism>
<proteinExistence type="predicted"/>
<sequence length="38" mass="4137">MEIENKLEEVSEIEPSARVTSSALSVFVEISLSLSALQ</sequence>
<dbReference type="AlphaFoldDB" id="A0AAV3V2E9"/>
<dbReference type="Proteomes" id="UP000006320">
    <property type="component" value="Unassembled WGS sequence"/>
</dbReference>
<evidence type="ECO:0000313" key="2">
    <source>
        <dbReference type="Proteomes" id="UP000006320"/>
    </source>
</evidence>